<dbReference type="GO" id="GO:0005829">
    <property type="term" value="C:cytosol"/>
    <property type="evidence" value="ECO:0007669"/>
    <property type="project" value="TreeGrafter"/>
</dbReference>
<name>A0A084SWF7_9BACT</name>
<dbReference type="PANTHER" id="PTHR30476">
    <property type="entry name" value="UPF0234 PROTEIN YAJQ"/>
    <property type="match status" value="1"/>
</dbReference>
<dbReference type="InterPro" id="IPR036183">
    <property type="entry name" value="YajQ-like_sf"/>
</dbReference>
<dbReference type="InterPro" id="IPR007551">
    <property type="entry name" value="YajQ/Smlt4090-like"/>
</dbReference>
<sequence length="165" mass="18372">MPSFDVVSKIDIAELDNAVNQAKKEISTRYDFQGVNGDIVLAPDRTSITVKANSEDKVQAAKEVLLSKLAKRGISLLALEYEPIEKTGLSNVKQLIKLQQGIPVEKSKELVKLLKDSKMKVQGSIQADQLRVTGKNKDDLQAAIALFRKEADKLKLDMQFTNFRD</sequence>
<dbReference type="AlphaFoldDB" id="A0A084SWF7"/>
<comment type="similarity">
    <text evidence="2 3">Belongs to the YajQ family.</text>
</comment>
<dbReference type="InterPro" id="IPR035570">
    <property type="entry name" value="UPF0234_N"/>
</dbReference>
<reference evidence="4 5" key="1">
    <citation type="submission" date="2014-07" db="EMBL/GenBank/DDBJ databases">
        <title>Draft Genome Sequence of Gephyronic Acid Producer, Cystobacter violaceus Strain Cb vi76.</title>
        <authorList>
            <person name="Stevens D.C."/>
            <person name="Young J."/>
            <person name="Carmichael R."/>
            <person name="Tan J."/>
            <person name="Taylor R.E."/>
        </authorList>
    </citation>
    <scope>NUCLEOTIDE SEQUENCE [LARGE SCALE GENOMIC DNA]</scope>
    <source>
        <strain evidence="4 5">Cb vi76</strain>
    </source>
</reference>
<dbReference type="InterPro" id="IPR035571">
    <property type="entry name" value="UPF0234-like_C"/>
</dbReference>
<dbReference type="Gene3D" id="3.30.70.990">
    <property type="entry name" value="YajQ-like, domain 2"/>
    <property type="match status" value="1"/>
</dbReference>
<comment type="caution">
    <text evidence="4">The sequence shown here is derived from an EMBL/GenBank/DDBJ whole genome shotgun (WGS) entry which is preliminary data.</text>
</comment>
<proteinExistence type="inferred from homology"/>
<gene>
    <name evidence="4" type="ORF">Q664_13105</name>
</gene>
<dbReference type="EMBL" id="JPMI01000079">
    <property type="protein sequence ID" value="KFA92792.1"/>
    <property type="molecule type" value="Genomic_DNA"/>
</dbReference>
<comment type="function">
    <text evidence="3">Nucleotide-binding protein.</text>
</comment>
<keyword evidence="1 3" id="KW-0547">Nucleotide-binding</keyword>
<evidence type="ECO:0000256" key="3">
    <source>
        <dbReference type="HAMAP-Rule" id="MF_00632"/>
    </source>
</evidence>
<dbReference type="HAMAP" id="MF_00632">
    <property type="entry name" value="UPF0234"/>
    <property type="match status" value="1"/>
</dbReference>
<dbReference type="SUPFAM" id="SSF89963">
    <property type="entry name" value="YajQ-like"/>
    <property type="match status" value="2"/>
</dbReference>
<dbReference type="RefSeq" id="WP_043394131.1">
    <property type="nucleotide sequence ID" value="NZ_JPMI01000079.1"/>
</dbReference>
<dbReference type="NCBIfam" id="NF003819">
    <property type="entry name" value="PRK05412.1"/>
    <property type="match status" value="1"/>
</dbReference>
<dbReference type="Proteomes" id="UP000028547">
    <property type="component" value="Unassembled WGS sequence"/>
</dbReference>
<evidence type="ECO:0000313" key="5">
    <source>
        <dbReference type="Proteomes" id="UP000028547"/>
    </source>
</evidence>
<dbReference type="PANTHER" id="PTHR30476:SF0">
    <property type="entry name" value="UPF0234 PROTEIN YAJQ"/>
    <property type="match status" value="1"/>
</dbReference>
<dbReference type="Pfam" id="PF04461">
    <property type="entry name" value="YajQ"/>
    <property type="match status" value="1"/>
</dbReference>
<accession>A0A084SWF7</accession>
<organism evidence="4 5">
    <name type="scientific">Archangium violaceum Cb vi76</name>
    <dbReference type="NCBI Taxonomy" id="1406225"/>
    <lineage>
        <taxon>Bacteria</taxon>
        <taxon>Pseudomonadati</taxon>
        <taxon>Myxococcota</taxon>
        <taxon>Myxococcia</taxon>
        <taxon>Myxococcales</taxon>
        <taxon>Cystobacterineae</taxon>
        <taxon>Archangiaceae</taxon>
        <taxon>Archangium</taxon>
    </lineage>
</organism>
<evidence type="ECO:0000256" key="1">
    <source>
        <dbReference type="ARBA" id="ARBA00022741"/>
    </source>
</evidence>
<dbReference type="CDD" id="cd11740">
    <property type="entry name" value="YajQ_like"/>
    <property type="match status" value="1"/>
</dbReference>
<evidence type="ECO:0000313" key="4">
    <source>
        <dbReference type="EMBL" id="KFA92792.1"/>
    </source>
</evidence>
<dbReference type="Gene3D" id="3.30.70.860">
    <property type="match status" value="1"/>
</dbReference>
<protein>
    <recommendedName>
        <fullName evidence="3">Nucleotide-binding protein Q664_13105</fullName>
    </recommendedName>
</protein>
<evidence type="ECO:0000256" key="2">
    <source>
        <dbReference type="ARBA" id="ARBA00093450"/>
    </source>
</evidence>
<dbReference type="GO" id="GO:0000166">
    <property type="term" value="F:nucleotide binding"/>
    <property type="evidence" value="ECO:0007669"/>
    <property type="project" value="UniProtKB-UniRule"/>
</dbReference>